<dbReference type="AlphaFoldDB" id="A0A937X0W0"/>
<comment type="caution">
    <text evidence="2">The sequence shown here is derived from an EMBL/GenBank/DDBJ whole genome shotgun (WGS) entry which is preliminary data.</text>
</comment>
<organism evidence="2 3">
    <name type="scientific">Candidatus Tanganyikabacteria bacterium</name>
    <dbReference type="NCBI Taxonomy" id="2961651"/>
    <lineage>
        <taxon>Bacteria</taxon>
        <taxon>Bacillati</taxon>
        <taxon>Candidatus Sericytochromatia</taxon>
        <taxon>Candidatus Tanganyikabacteria</taxon>
    </lineage>
</organism>
<evidence type="ECO:0008006" key="4">
    <source>
        <dbReference type="Google" id="ProtNLM"/>
    </source>
</evidence>
<reference evidence="2 3" key="1">
    <citation type="submission" date="2019-03" db="EMBL/GenBank/DDBJ databases">
        <title>Lake Tanganyika Metagenome-Assembled Genomes (MAGs).</title>
        <authorList>
            <person name="Tran P."/>
        </authorList>
    </citation>
    <scope>NUCLEOTIDE SEQUENCE [LARGE SCALE GENOMIC DNA]</scope>
    <source>
        <strain evidence="2">K_DeepCast_65m_m2_236</strain>
    </source>
</reference>
<protein>
    <recommendedName>
        <fullName evidence="4">OB domain-containing protein</fullName>
    </recommendedName>
</protein>
<gene>
    <name evidence="2" type="ORF">FJZ00_02220</name>
</gene>
<proteinExistence type="predicted"/>
<feature type="region of interest" description="Disordered" evidence="1">
    <location>
        <begin position="1"/>
        <end position="20"/>
    </location>
</feature>
<accession>A0A937X0W0</accession>
<evidence type="ECO:0000256" key="1">
    <source>
        <dbReference type="SAM" id="MobiDB-lite"/>
    </source>
</evidence>
<name>A0A937X0W0_9BACT</name>
<sequence>MPGKRRAAIQWEEASPSAPSPATNLVGCFDPLDGTVLEAGERIVACLACGTGYHKTSWEFLAAHNAGACCNCRHTSELTYIVLGQEAASAPVDARGGVLKLEDLRNHLNKAVVFEGRVISHHVSRATGTHFIKFHQDSNPFKGFKLVVFASEVVRWEQQGIDPAAYVGQTLQVRGLLKDHPRYGLEILPKSPASIRVVQT</sequence>
<dbReference type="Proteomes" id="UP000703893">
    <property type="component" value="Unassembled WGS sequence"/>
</dbReference>
<evidence type="ECO:0000313" key="2">
    <source>
        <dbReference type="EMBL" id="MBM3273941.1"/>
    </source>
</evidence>
<dbReference type="EMBL" id="VGJX01000082">
    <property type="protein sequence ID" value="MBM3273941.1"/>
    <property type="molecule type" value="Genomic_DNA"/>
</dbReference>
<evidence type="ECO:0000313" key="3">
    <source>
        <dbReference type="Proteomes" id="UP000703893"/>
    </source>
</evidence>